<feature type="region of interest" description="Disordered" evidence="1">
    <location>
        <begin position="277"/>
        <end position="303"/>
    </location>
</feature>
<proteinExistence type="predicted"/>
<evidence type="ECO:0000256" key="2">
    <source>
        <dbReference type="SAM" id="SignalP"/>
    </source>
</evidence>
<organism evidence="3">
    <name type="scientific">Anopheles darlingi</name>
    <name type="common">Mosquito</name>
    <dbReference type="NCBI Taxonomy" id="43151"/>
    <lineage>
        <taxon>Eukaryota</taxon>
        <taxon>Metazoa</taxon>
        <taxon>Ecdysozoa</taxon>
        <taxon>Arthropoda</taxon>
        <taxon>Hexapoda</taxon>
        <taxon>Insecta</taxon>
        <taxon>Pterygota</taxon>
        <taxon>Neoptera</taxon>
        <taxon>Endopterygota</taxon>
        <taxon>Diptera</taxon>
        <taxon>Nematocera</taxon>
        <taxon>Culicoidea</taxon>
        <taxon>Culicidae</taxon>
        <taxon>Anophelinae</taxon>
        <taxon>Anopheles</taxon>
    </lineage>
</organism>
<evidence type="ECO:0000256" key="1">
    <source>
        <dbReference type="SAM" id="MobiDB-lite"/>
    </source>
</evidence>
<feature type="chain" id="PRO_5014720961" evidence="2">
    <location>
        <begin position="18"/>
        <end position="338"/>
    </location>
</feature>
<evidence type="ECO:0000313" key="3">
    <source>
        <dbReference type="EMBL" id="MBW76912.1"/>
    </source>
</evidence>
<reference evidence="3" key="1">
    <citation type="submission" date="2018-01" db="EMBL/GenBank/DDBJ databases">
        <title>An insight into the sialome of Amazonian anophelines.</title>
        <authorList>
            <person name="Ribeiro J.M."/>
            <person name="Scarpassa V."/>
            <person name="Calvo E."/>
        </authorList>
    </citation>
    <scope>NUCLEOTIDE SEQUENCE</scope>
</reference>
<protein>
    <submittedName>
        <fullName evidence="3">Putative secreted protein</fullName>
    </submittedName>
</protein>
<name>A0A2M4DH63_ANODA</name>
<dbReference type="EMBL" id="GGFL01012734">
    <property type="protein sequence ID" value="MBW76912.1"/>
    <property type="molecule type" value="Transcribed_RNA"/>
</dbReference>
<sequence length="338" mass="38067">MLLLLVLLLLLVIVGRAPTIVGRRFGVARGGLCRVVTHQWHAGPEAQQHGLVAGLIDLPARRKPPEGRPLRCAVGRRFLWEDVRQPVTSGRVPVGGRTRETNATVTACRSAQLRFLVGARWEADTGGSARQLLLLLLLQPTLLGDDFVDFAQLFHVPLVVVRYRRNRFDLQGKVARGGGGGAGATFKFRCRRWSNARCRRLMVDFLFHCIIALLPPRGLLGPPFECRCRRFGSSTCCAILLDVAGGCEFCRNRRSSPVPEIPASPDGRYYLHRRPSGTGRNARCTTDRRGKSHGNRFGRTRSCQSNDSRRLFTRFRLGCGHRVRVHHIRYVRRQWFDC</sequence>
<feature type="signal peptide" evidence="2">
    <location>
        <begin position="1"/>
        <end position="17"/>
    </location>
</feature>
<accession>A0A2M4DH63</accession>
<dbReference type="AlphaFoldDB" id="A0A2M4DH63"/>
<feature type="compositionally biased region" description="Basic residues" evidence="1">
    <location>
        <begin position="290"/>
        <end position="299"/>
    </location>
</feature>
<keyword evidence="2" id="KW-0732">Signal</keyword>